<dbReference type="AlphaFoldDB" id="A0A167N6F1"/>
<keyword evidence="1" id="KW-1133">Transmembrane helix</keyword>
<evidence type="ECO:0000313" key="2">
    <source>
        <dbReference type="EMBL" id="KZO97391.1"/>
    </source>
</evidence>
<protein>
    <submittedName>
        <fullName evidence="2">Uncharacterized protein</fullName>
    </submittedName>
</protein>
<dbReference type="STRING" id="1330018.A0A167N6F1"/>
<feature type="non-terminal residue" evidence="2">
    <location>
        <position position="1"/>
    </location>
</feature>
<proteinExistence type="predicted"/>
<keyword evidence="3" id="KW-1185">Reference proteome</keyword>
<feature type="transmembrane region" description="Helical" evidence="1">
    <location>
        <begin position="45"/>
        <end position="67"/>
    </location>
</feature>
<dbReference type="Proteomes" id="UP000076738">
    <property type="component" value="Unassembled WGS sequence"/>
</dbReference>
<name>A0A167N6F1_CALVF</name>
<dbReference type="EMBL" id="KV417280">
    <property type="protein sequence ID" value="KZO97391.1"/>
    <property type="molecule type" value="Genomic_DNA"/>
</dbReference>
<keyword evidence="1" id="KW-0812">Transmembrane</keyword>
<keyword evidence="1" id="KW-0472">Membrane</keyword>
<organism evidence="2 3">
    <name type="scientific">Calocera viscosa (strain TUFC12733)</name>
    <dbReference type="NCBI Taxonomy" id="1330018"/>
    <lineage>
        <taxon>Eukaryota</taxon>
        <taxon>Fungi</taxon>
        <taxon>Dikarya</taxon>
        <taxon>Basidiomycota</taxon>
        <taxon>Agaricomycotina</taxon>
        <taxon>Dacrymycetes</taxon>
        <taxon>Dacrymycetales</taxon>
        <taxon>Dacrymycetaceae</taxon>
        <taxon>Calocera</taxon>
    </lineage>
</organism>
<sequence>MAVILVVVYLGSRLILPWIVGEDVTYETQQGEIREIYEEEEPIVPIWLCLFLIAIFLGLLIVTVLWVG</sequence>
<accession>A0A167N6F1</accession>
<reference evidence="2 3" key="1">
    <citation type="journal article" date="2016" name="Mol. Biol. Evol.">
        <title>Comparative Genomics of Early-Diverging Mushroom-Forming Fungi Provides Insights into the Origins of Lignocellulose Decay Capabilities.</title>
        <authorList>
            <person name="Nagy L.G."/>
            <person name="Riley R."/>
            <person name="Tritt A."/>
            <person name="Adam C."/>
            <person name="Daum C."/>
            <person name="Floudas D."/>
            <person name="Sun H."/>
            <person name="Yadav J.S."/>
            <person name="Pangilinan J."/>
            <person name="Larsson K.H."/>
            <person name="Matsuura K."/>
            <person name="Barry K."/>
            <person name="Labutti K."/>
            <person name="Kuo R."/>
            <person name="Ohm R.A."/>
            <person name="Bhattacharya S.S."/>
            <person name="Shirouzu T."/>
            <person name="Yoshinaga Y."/>
            <person name="Martin F.M."/>
            <person name="Grigoriev I.V."/>
            <person name="Hibbett D.S."/>
        </authorList>
    </citation>
    <scope>NUCLEOTIDE SEQUENCE [LARGE SCALE GENOMIC DNA]</scope>
    <source>
        <strain evidence="2 3">TUFC12733</strain>
    </source>
</reference>
<evidence type="ECO:0000313" key="3">
    <source>
        <dbReference type="Proteomes" id="UP000076738"/>
    </source>
</evidence>
<gene>
    <name evidence="2" type="ORF">CALVIDRAFT_536402</name>
</gene>
<evidence type="ECO:0000256" key="1">
    <source>
        <dbReference type="SAM" id="Phobius"/>
    </source>
</evidence>